<reference evidence="1 2" key="1">
    <citation type="submission" date="2024-05" db="EMBL/GenBank/DDBJ databases">
        <authorList>
            <person name="Wallberg A."/>
        </authorList>
    </citation>
    <scope>NUCLEOTIDE SEQUENCE [LARGE SCALE GENOMIC DNA]</scope>
</reference>
<evidence type="ECO:0000313" key="1">
    <source>
        <dbReference type="EMBL" id="CAL4090257.1"/>
    </source>
</evidence>
<gene>
    <name evidence="1" type="ORF">MNOR_LOCUS13989</name>
</gene>
<evidence type="ECO:0000313" key="2">
    <source>
        <dbReference type="Proteomes" id="UP001497623"/>
    </source>
</evidence>
<name>A0AAV2QK47_MEGNR</name>
<protein>
    <submittedName>
        <fullName evidence="1">Uncharacterized protein</fullName>
    </submittedName>
</protein>
<accession>A0AAV2QK47</accession>
<dbReference type="Proteomes" id="UP001497623">
    <property type="component" value="Unassembled WGS sequence"/>
</dbReference>
<keyword evidence="2" id="KW-1185">Reference proteome</keyword>
<dbReference type="AlphaFoldDB" id="A0AAV2QK47"/>
<sequence>MEDSAEHLAAKAASQAWLLSLETFGGAFELLKTQLDTEDATWNMSETIAILKHWLPALATQRELMVAKSAVCPAGLTKTELDKFTNECYRYEVGVKSRVKVAEKFIESKNAAAVPVAAGSAAAAIGSGGNFLTRLSLETFSGDLTRYEEWKRNTQSLLTTIAGEAIKVRRIRDSLAGQAKLYAGDTGDHILTEETMWEFLDKRYKDQWAGNLAIASNMLNLYRNPISTVDDLLKIEDKLHNVYLKADQRKYTMEQLSTTLFLAALPDPITTEIVREIKTEHPHKTIFTWSDLGNHPHQIIQNFARNHEESDPLDMLTFNQCSIASPIKGKNKGNPIPRNTRNRNMFMDRMVCRFCDKNHKTLTCANYNTETMRKNKIMHLEPHICWVCLFSHDNPSRTFLPQTICKSIVGICCNKWEHRNYLCPRLDLPSQ</sequence>
<proteinExistence type="predicted"/>
<dbReference type="EMBL" id="CAXKWB010008237">
    <property type="protein sequence ID" value="CAL4090257.1"/>
    <property type="molecule type" value="Genomic_DNA"/>
</dbReference>
<organism evidence="1 2">
    <name type="scientific">Meganyctiphanes norvegica</name>
    <name type="common">Northern krill</name>
    <name type="synonym">Thysanopoda norvegica</name>
    <dbReference type="NCBI Taxonomy" id="48144"/>
    <lineage>
        <taxon>Eukaryota</taxon>
        <taxon>Metazoa</taxon>
        <taxon>Ecdysozoa</taxon>
        <taxon>Arthropoda</taxon>
        <taxon>Crustacea</taxon>
        <taxon>Multicrustacea</taxon>
        <taxon>Malacostraca</taxon>
        <taxon>Eumalacostraca</taxon>
        <taxon>Eucarida</taxon>
        <taxon>Euphausiacea</taxon>
        <taxon>Euphausiidae</taxon>
        <taxon>Meganyctiphanes</taxon>
    </lineage>
</organism>
<comment type="caution">
    <text evidence="1">The sequence shown here is derived from an EMBL/GenBank/DDBJ whole genome shotgun (WGS) entry which is preliminary data.</text>
</comment>